<sequence length="84" mass="9439">MLETTLVALQDITLDKIFDEPGRKELHSEFAKLTEQGYLYLPAGTCLSGMGRQVSFEQAVVWKVLGEDNDAHCLGLCFVNWSFL</sequence>
<dbReference type="InterPro" id="IPR013978">
    <property type="entry name" value="MEKHLA"/>
</dbReference>
<dbReference type="PANTHER" id="PTHR45950">
    <property type="entry name" value="HOMEOBOX-LEUCINE ZIPPER PROTEIN ATHB-14"/>
    <property type="match status" value="1"/>
</dbReference>
<dbReference type="InterPro" id="IPR044830">
    <property type="entry name" value="HD-Zip_III"/>
</dbReference>
<name>A0A427B4Q8_ENSVE</name>
<accession>A0A427B4Q8</accession>
<dbReference type="Pfam" id="PF08670">
    <property type="entry name" value="MEKHLA"/>
    <property type="match status" value="1"/>
</dbReference>
<reference evidence="3 4" key="1">
    <citation type="journal article" date="2014" name="Agronomy (Basel)">
        <title>A Draft Genome Sequence for Ensete ventricosum, the Drought-Tolerant Tree Against Hunger.</title>
        <authorList>
            <person name="Harrison J."/>
            <person name="Moore K.A."/>
            <person name="Paszkiewicz K."/>
            <person name="Jones T."/>
            <person name="Grant M."/>
            <person name="Ambacheew D."/>
            <person name="Muzemil S."/>
            <person name="Studholme D.J."/>
        </authorList>
    </citation>
    <scope>NUCLEOTIDE SEQUENCE [LARGE SCALE GENOMIC DNA]</scope>
</reference>
<evidence type="ECO:0000256" key="1">
    <source>
        <dbReference type="ARBA" id="ARBA00023242"/>
    </source>
</evidence>
<dbReference type="AlphaFoldDB" id="A0A427B4Q8"/>
<evidence type="ECO:0000259" key="2">
    <source>
        <dbReference type="Pfam" id="PF08670"/>
    </source>
</evidence>
<gene>
    <name evidence="3" type="ORF">B296_00007727</name>
</gene>
<evidence type="ECO:0000313" key="3">
    <source>
        <dbReference type="EMBL" id="RRT83453.1"/>
    </source>
</evidence>
<evidence type="ECO:0000313" key="4">
    <source>
        <dbReference type="Proteomes" id="UP000287651"/>
    </source>
</evidence>
<proteinExistence type="predicted"/>
<comment type="caution">
    <text evidence="3">The sequence shown here is derived from an EMBL/GenBank/DDBJ whole genome shotgun (WGS) entry which is preliminary data.</text>
</comment>
<dbReference type="GO" id="GO:0003700">
    <property type="term" value="F:DNA-binding transcription factor activity"/>
    <property type="evidence" value="ECO:0007669"/>
    <property type="project" value="InterPro"/>
</dbReference>
<feature type="domain" description="MEKHLA" evidence="2">
    <location>
        <begin position="1"/>
        <end position="83"/>
    </location>
</feature>
<organism evidence="3 4">
    <name type="scientific">Ensete ventricosum</name>
    <name type="common">Abyssinian banana</name>
    <name type="synonym">Musa ensete</name>
    <dbReference type="NCBI Taxonomy" id="4639"/>
    <lineage>
        <taxon>Eukaryota</taxon>
        <taxon>Viridiplantae</taxon>
        <taxon>Streptophyta</taxon>
        <taxon>Embryophyta</taxon>
        <taxon>Tracheophyta</taxon>
        <taxon>Spermatophyta</taxon>
        <taxon>Magnoliopsida</taxon>
        <taxon>Liliopsida</taxon>
        <taxon>Zingiberales</taxon>
        <taxon>Musaceae</taxon>
        <taxon>Ensete</taxon>
    </lineage>
</organism>
<protein>
    <recommendedName>
        <fullName evidence="2">MEKHLA domain-containing protein</fullName>
    </recommendedName>
</protein>
<dbReference type="Proteomes" id="UP000287651">
    <property type="component" value="Unassembled WGS sequence"/>
</dbReference>
<dbReference type="PANTHER" id="PTHR45950:SF10">
    <property type="entry name" value="HOMEOBOX-LEUCINE ZIPPER PROTEIN REVOLUTA"/>
    <property type="match status" value="1"/>
</dbReference>
<keyword evidence="1" id="KW-0539">Nucleus</keyword>
<dbReference type="EMBL" id="AMZH03000491">
    <property type="protein sequence ID" value="RRT83453.1"/>
    <property type="molecule type" value="Genomic_DNA"/>
</dbReference>